<dbReference type="Pfam" id="PF01205">
    <property type="entry name" value="Impact_N"/>
    <property type="match status" value="1"/>
</dbReference>
<feature type="domain" description="Impact N-terminal" evidence="2">
    <location>
        <begin position="20"/>
        <end position="124"/>
    </location>
</feature>
<dbReference type="EMBL" id="JBEZVI010000014">
    <property type="protein sequence ID" value="MEU3712100.1"/>
    <property type="molecule type" value="Genomic_DNA"/>
</dbReference>
<comment type="caution">
    <text evidence="4">The sequence shown here is derived from an EMBL/GenBank/DDBJ whole genome shotgun (WGS) entry which is preliminary data.</text>
</comment>
<evidence type="ECO:0000259" key="2">
    <source>
        <dbReference type="Pfam" id="PF01205"/>
    </source>
</evidence>
<dbReference type="SUPFAM" id="SSF54211">
    <property type="entry name" value="Ribosomal protein S5 domain 2-like"/>
    <property type="match status" value="1"/>
</dbReference>
<dbReference type="InterPro" id="IPR001498">
    <property type="entry name" value="Impact_N"/>
</dbReference>
<dbReference type="NCBIfam" id="TIGR00257">
    <property type="entry name" value="IMPACT_YIGZ"/>
    <property type="match status" value="1"/>
</dbReference>
<dbReference type="PROSITE" id="PS00910">
    <property type="entry name" value="UPF0029"/>
    <property type="match status" value="1"/>
</dbReference>
<dbReference type="Gene3D" id="3.30.70.240">
    <property type="match status" value="1"/>
</dbReference>
<evidence type="ECO:0000259" key="3">
    <source>
        <dbReference type="Pfam" id="PF09186"/>
    </source>
</evidence>
<dbReference type="PANTHER" id="PTHR16301:SF20">
    <property type="entry name" value="IMPACT FAMILY MEMBER YIGZ"/>
    <property type="match status" value="1"/>
</dbReference>
<reference evidence="4 5" key="1">
    <citation type="submission" date="2024-06" db="EMBL/GenBank/DDBJ databases">
        <title>The Natural Products Discovery Center: Release of the First 8490 Sequenced Strains for Exploring Actinobacteria Biosynthetic Diversity.</title>
        <authorList>
            <person name="Kalkreuter E."/>
            <person name="Kautsar S.A."/>
            <person name="Yang D."/>
            <person name="Bader C.D."/>
            <person name="Teijaro C.N."/>
            <person name="Fluegel L."/>
            <person name="Davis C.M."/>
            <person name="Simpson J.R."/>
            <person name="Lauterbach L."/>
            <person name="Steele A.D."/>
            <person name="Gui C."/>
            <person name="Meng S."/>
            <person name="Li G."/>
            <person name="Viehrig K."/>
            <person name="Ye F."/>
            <person name="Su P."/>
            <person name="Kiefer A.F."/>
            <person name="Nichols A."/>
            <person name="Cepeda A.J."/>
            <person name="Yan W."/>
            <person name="Fan B."/>
            <person name="Jiang Y."/>
            <person name="Adhikari A."/>
            <person name="Zheng C.-J."/>
            <person name="Schuster L."/>
            <person name="Cowan T.M."/>
            <person name="Smanski M.J."/>
            <person name="Chevrette M.G."/>
            <person name="De Carvalho L.P.S."/>
            <person name="Shen B."/>
        </authorList>
    </citation>
    <scope>NUCLEOTIDE SEQUENCE [LARGE SCALE GENOMIC DNA]</scope>
    <source>
        <strain evidence="4 5">NPDC033039</strain>
    </source>
</reference>
<evidence type="ECO:0000313" key="4">
    <source>
        <dbReference type="EMBL" id="MEU3712100.1"/>
    </source>
</evidence>
<dbReference type="InterPro" id="IPR020569">
    <property type="entry name" value="UPF0029_Impact_CS"/>
</dbReference>
<dbReference type="InterPro" id="IPR015796">
    <property type="entry name" value="Impact_YigZ-like"/>
</dbReference>
<dbReference type="Pfam" id="PF09186">
    <property type="entry name" value="DUF1949"/>
    <property type="match status" value="1"/>
</dbReference>
<dbReference type="PANTHER" id="PTHR16301">
    <property type="entry name" value="IMPACT-RELATED"/>
    <property type="match status" value="1"/>
</dbReference>
<protein>
    <submittedName>
        <fullName evidence="4">YigZ family protein</fullName>
    </submittedName>
</protein>
<dbReference type="InterPro" id="IPR036956">
    <property type="entry name" value="Impact_N_sf"/>
</dbReference>
<feature type="domain" description="UPF0029" evidence="3">
    <location>
        <begin position="140"/>
        <end position="194"/>
    </location>
</feature>
<dbReference type="InterPro" id="IPR015269">
    <property type="entry name" value="UPF0029_Impact_C"/>
</dbReference>
<dbReference type="InterPro" id="IPR020568">
    <property type="entry name" value="Ribosomal_Su5_D2-typ_SF"/>
</dbReference>
<name>A0ABV2Z271_9ACTN</name>
<comment type="similarity">
    <text evidence="1">Belongs to the IMPACT family.</text>
</comment>
<dbReference type="Gene3D" id="3.30.230.30">
    <property type="entry name" value="Impact, N-terminal domain"/>
    <property type="match status" value="1"/>
</dbReference>
<accession>A0ABV2Z271</accession>
<dbReference type="InterPro" id="IPR023582">
    <property type="entry name" value="Impact"/>
</dbReference>
<keyword evidence="5" id="KW-1185">Reference proteome</keyword>
<dbReference type="RefSeq" id="WP_030281452.1">
    <property type="nucleotide sequence ID" value="NZ_JBEZVI010000014.1"/>
</dbReference>
<proteinExistence type="inferred from homology"/>
<evidence type="ECO:0000256" key="1">
    <source>
        <dbReference type="ARBA" id="ARBA00007665"/>
    </source>
</evidence>
<dbReference type="InterPro" id="IPR035647">
    <property type="entry name" value="EFG_III/V"/>
</dbReference>
<organism evidence="4 5">
    <name type="scientific">Streptomyces catenulae</name>
    <dbReference type="NCBI Taxonomy" id="66875"/>
    <lineage>
        <taxon>Bacteria</taxon>
        <taxon>Bacillati</taxon>
        <taxon>Actinomycetota</taxon>
        <taxon>Actinomycetes</taxon>
        <taxon>Kitasatosporales</taxon>
        <taxon>Streptomycetaceae</taxon>
        <taxon>Streptomyces</taxon>
    </lineage>
</organism>
<sequence>MQEQYRTLAHAGVHEIEINKSRFLCALAPVATEAEAQDFIAAVRKEHPTARHHCYAYVLGADGGVQKASDDGEPGGTAGVPMLQMLLRREMRYVVAVVTRYFGGIKLGAGGLIRAYGGAVGEALDTLGTVVRRRYRLVTVTVDHQRAGKLENDLRATGRTVREVTYGADVRIEVGLPEADVEAFGAWLADSTAGTAVLELGGEAYGEA</sequence>
<gene>
    <name evidence="4" type="ORF">AB0E61_18645</name>
</gene>
<dbReference type="Proteomes" id="UP001550853">
    <property type="component" value="Unassembled WGS sequence"/>
</dbReference>
<dbReference type="SUPFAM" id="SSF54980">
    <property type="entry name" value="EF-G C-terminal domain-like"/>
    <property type="match status" value="1"/>
</dbReference>
<evidence type="ECO:0000313" key="5">
    <source>
        <dbReference type="Proteomes" id="UP001550853"/>
    </source>
</evidence>